<keyword evidence="5 11" id="KW-0851">Voltage-gated channel</keyword>
<comment type="subcellular location">
    <subcellularLocation>
        <location evidence="1 11">Membrane</location>
        <topology evidence="1 11">Multi-pass membrane protein</topology>
    </subcellularLocation>
</comment>
<feature type="domain" description="Potassium channel inwardly rectifying transmembrane" evidence="13">
    <location>
        <begin position="37"/>
        <end position="175"/>
    </location>
</feature>
<evidence type="ECO:0000256" key="6">
    <source>
        <dbReference type="ARBA" id="ARBA00022958"/>
    </source>
</evidence>
<dbReference type="PRINTS" id="PR01320">
    <property type="entry name" value="KIRCHANNEL"/>
</dbReference>
<comment type="similarity">
    <text evidence="11">Belongs to the inward rectifier-type potassium channel (TC 1.A.2.1) family.</text>
</comment>
<keyword evidence="10 11" id="KW-0407">Ion channel</keyword>
<keyword evidence="4 11" id="KW-0812">Transmembrane</keyword>
<proteinExistence type="inferred from homology"/>
<evidence type="ECO:0000313" key="15">
    <source>
        <dbReference type="EMBL" id="KAJ8924302.1"/>
    </source>
</evidence>
<dbReference type="EMBL" id="JANEYG010000003">
    <property type="protein sequence ID" value="KAJ8924302.1"/>
    <property type="molecule type" value="Genomic_DNA"/>
</dbReference>
<dbReference type="InterPro" id="IPR041647">
    <property type="entry name" value="IRK_C"/>
</dbReference>
<dbReference type="InterPro" id="IPR013518">
    <property type="entry name" value="K_chnl_inward-rec_Kir_cyto"/>
</dbReference>
<evidence type="ECO:0000256" key="7">
    <source>
        <dbReference type="ARBA" id="ARBA00022989"/>
    </source>
</evidence>
<dbReference type="InterPro" id="IPR040445">
    <property type="entry name" value="Kir_TM"/>
</dbReference>
<dbReference type="GO" id="GO:0005886">
    <property type="term" value="C:plasma membrane"/>
    <property type="evidence" value="ECO:0007669"/>
    <property type="project" value="TreeGrafter"/>
</dbReference>
<feature type="non-terminal residue" evidence="15">
    <location>
        <position position="370"/>
    </location>
</feature>
<reference evidence="15 16" key="1">
    <citation type="journal article" date="2023" name="Insect Mol. Biol.">
        <title>Genome sequencing provides insights into the evolution of gene families encoding plant cell wall-degrading enzymes in longhorned beetles.</title>
        <authorList>
            <person name="Shin N.R."/>
            <person name="Okamura Y."/>
            <person name="Kirsch R."/>
            <person name="Pauchet Y."/>
        </authorList>
    </citation>
    <scope>NUCLEOTIDE SEQUENCE [LARGE SCALE GENOMIC DNA]</scope>
    <source>
        <strain evidence="15">EAD_L_NR</strain>
    </source>
</reference>
<evidence type="ECO:0000256" key="8">
    <source>
        <dbReference type="ARBA" id="ARBA00023065"/>
    </source>
</evidence>
<evidence type="ECO:0000313" key="16">
    <source>
        <dbReference type="Proteomes" id="UP001159042"/>
    </source>
</evidence>
<evidence type="ECO:0000256" key="2">
    <source>
        <dbReference type="ARBA" id="ARBA00022448"/>
    </source>
</evidence>
<dbReference type="InterPro" id="IPR016449">
    <property type="entry name" value="K_chnl_inward-rec_Kir"/>
</dbReference>
<evidence type="ECO:0000259" key="14">
    <source>
        <dbReference type="Pfam" id="PF17655"/>
    </source>
</evidence>
<dbReference type="InterPro" id="IPR014756">
    <property type="entry name" value="Ig_E-set"/>
</dbReference>
<feature type="transmembrane region" description="Helical" evidence="12">
    <location>
        <begin position="144"/>
        <end position="170"/>
    </location>
</feature>
<keyword evidence="6 11" id="KW-0630">Potassium</keyword>
<evidence type="ECO:0000259" key="13">
    <source>
        <dbReference type="Pfam" id="PF01007"/>
    </source>
</evidence>
<keyword evidence="3 11" id="KW-0633">Potassium transport</keyword>
<organism evidence="15 16">
    <name type="scientific">Exocentrus adspersus</name>
    <dbReference type="NCBI Taxonomy" id="1586481"/>
    <lineage>
        <taxon>Eukaryota</taxon>
        <taxon>Metazoa</taxon>
        <taxon>Ecdysozoa</taxon>
        <taxon>Arthropoda</taxon>
        <taxon>Hexapoda</taxon>
        <taxon>Insecta</taxon>
        <taxon>Pterygota</taxon>
        <taxon>Neoptera</taxon>
        <taxon>Endopterygota</taxon>
        <taxon>Coleoptera</taxon>
        <taxon>Polyphaga</taxon>
        <taxon>Cucujiformia</taxon>
        <taxon>Chrysomeloidea</taxon>
        <taxon>Cerambycidae</taxon>
        <taxon>Lamiinae</taxon>
        <taxon>Acanthocinini</taxon>
        <taxon>Exocentrus</taxon>
    </lineage>
</organism>
<dbReference type="GO" id="GO:1990573">
    <property type="term" value="P:potassium ion import across plasma membrane"/>
    <property type="evidence" value="ECO:0007669"/>
    <property type="project" value="TreeGrafter"/>
</dbReference>
<feature type="domain" description="Inward rectifier potassium channel C-terminal" evidence="14">
    <location>
        <begin position="181"/>
        <end position="346"/>
    </location>
</feature>
<gene>
    <name evidence="15" type="ORF">NQ315_007095</name>
</gene>
<keyword evidence="7 12" id="KW-1133">Transmembrane helix</keyword>
<name>A0AAV8WCG5_9CUCU</name>
<dbReference type="PANTHER" id="PTHR11767">
    <property type="entry name" value="INWARD RECTIFIER POTASSIUM CHANNEL"/>
    <property type="match status" value="1"/>
</dbReference>
<dbReference type="PANTHER" id="PTHR11767:SF113">
    <property type="entry name" value="INWARDLY RECTIFYING POTASSIUM CHANNEL 2, ISOFORM D"/>
    <property type="match status" value="1"/>
</dbReference>
<keyword evidence="8 11" id="KW-0406">Ion transport</keyword>
<evidence type="ECO:0000256" key="4">
    <source>
        <dbReference type="ARBA" id="ARBA00022692"/>
    </source>
</evidence>
<dbReference type="GO" id="GO:0034702">
    <property type="term" value="C:monoatomic ion channel complex"/>
    <property type="evidence" value="ECO:0007669"/>
    <property type="project" value="UniProtKB-KW"/>
</dbReference>
<sequence length="370" mass="42002">MCDSNDLLRIQSELPLIKQNPGRAPNGSAEPCEVRVMNKKGKININLCTVPGMSIRYVSDLWNTLVNMRWRWLLLVIVLINVTAYLVFALLFLLDAWVSGDFSKPRDKATCIKGMNNFTSYFMLGIETITTTGYGYFHPTEFCYLVFVTLTCSTMVTIFIDGAFISVVYAKFGRPKENVTTFSKHAVICLRDGKLCLMVRVNDNLRKHWIDNSINMFLIETNTTKQGEVLPNFITELAVKPYGMIFWPVEVVHEITPDSPLWSLSARDFTTHNFEVVVTLLGSSIQTGQLTRTQTSYLAKEIMWGYRFSPCLEYNSEKSEYVINRKVFNVTVSVDTPLCSASALSRLQLKVETSRRRKSLSGLEHEGSSI</sequence>
<dbReference type="Pfam" id="PF01007">
    <property type="entry name" value="IRK"/>
    <property type="match status" value="1"/>
</dbReference>
<evidence type="ECO:0000256" key="1">
    <source>
        <dbReference type="ARBA" id="ARBA00004141"/>
    </source>
</evidence>
<keyword evidence="16" id="KW-1185">Reference proteome</keyword>
<feature type="transmembrane region" description="Helical" evidence="12">
    <location>
        <begin position="118"/>
        <end position="138"/>
    </location>
</feature>
<evidence type="ECO:0008006" key="17">
    <source>
        <dbReference type="Google" id="ProtNLM"/>
    </source>
</evidence>
<dbReference type="SUPFAM" id="SSF81324">
    <property type="entry name" value="Voltage-gated potassium channels"/>
    <property type="match status" value="1"/>
</dbReference>
<dbReference type="GO" id="GO:0034765">
    <property type="term" value="P:regulation of monoatomic ion transmembrane transport"/>
    <property type="evidence" value="ECO:0007669"/>
    <property type="project" value="TreeGrafter"/>
</dbReference>
<dbReference type="Pfam" id="PF17655">
    <property type="entry name" value="IRK_C"/>
    <property type="match status" value="1"/>
</dbReference>
<evidence type="ECO:0000256" key="5">
    <source>
        <dbReference type="ARBA" id="ARBA00022882"/>
    </source>
</evidence>
<dbReference type="Proteomes" id="UP001159042">
    <property type="component" value="Unassembled WGS sequence"/>
</dbReference>
<protein>
    <recommendedName>
        <fullName evidence="17">Inward rectifier potassium channel 2-like</fullName>
    </recommendedName>
</protein>
<accession>A0AAV8WCG5</accession>
<dbReference type="Gene3D" id="1.10.287.70">
    <property type="match status" value="1"/>
</dbReference>
<dbReference type="GO" id="GO:0005242">
    <property type="term" value="F:inward rectifier potassium channel activity"/>
    <property type="evidence" value="ECO:0007669"/>
    <property type="project" value="InterPro"/>
</dbReference>
<evidence type="ECO:0000256" key="9">
    <source>
        <dbReference type="ARBA" id="ARBA00023136"/>
    </source>
</evidence>
<dbReference type="AlphaFoldDB" id="A0AAV8WCG5"/>
<evidence type="ECO:0000256" key="10">
    <source>
        <dbReference type="ARBA" id="ARBA00023303"/>
    </source>
</evidence>
<comment type="caution">
    <text evidence="15">The sequence shown here is derived from an EMBL/GenBank/DDBJ whole genome shotgun (WGS) entry which is preliminary data.</text>
</comment>
<keyword evidence="9 12" id="KW-0472">Membrane</keyword>
<evidence type="ECO:0000256" key="3">
    <source>
        <dbReference type="ARBA" id="ARBA00022538"/>
    </source>
</evidence>
<evidence type="ECO:0000256" key="11">
    <source>
        <dbReference type="RuleBase" id="RU003822"/>
    </source>
</evidence>
<dbReference type="SUPFAM" id="SSF81296">
    <property type="entry name" value="E set domains"/>
    <property type="match status" value="1"/>
</dbReference>
<evidence type="ECO:0000256" key="12">
    <source>
        <dbReference type="SAM" id="Phobius"/>
    </source>
</evidence>
<keyword evidence="2 11" id="KW-0813">Transport</keyword>
<dbReference type="Gene3D" id="2.60.40.1400">
    <property type="entry name" value="G protein-activated inward rectifier potassium channel 1"/>
    <property type="match status" value="1"/>
</dbReference>
<feature type="transmembrane region" description="Helical" evidence="12">
    <location>
        <begin position="72"/>
        <end position="97"/>
    </location>
</feature>